<comment type="caution">
    <text evidence="1">The sequence shown here is derived from an EMBL/GenBank/DDBJ whole genome shotgun (WGS) entry which is preliminary data.</text>
</comment>
<reference evidence="1" key="2">
    <citation type="submission" date="2022-01" db="EMBL/GenBank/DDBJ databases">
        <authorList>
            <person name="Yamashiro T."/>
            <person name="Shiraishi A."/>
            <person name="Satake H."/>
            <person name="Nakayama K."/>
        </authorList>
    </citation>
    <scope>NUCLEOTIDE SEQUENCE</scope>
</reference>
<sequence length="67" mass="7097">MGSNPNPPTVLTVGNYCHDILIKDDVILAQTLGGAVAFISEWLPLPVWIMYRWLSSLENPSGGGGGG</sequence>
<keyword evidence="2" id="KW-1185">Reference proteome</keyword>
<dbReference type="EMBL" id="BQNB010011049">
    <property type="protein sequence ID" value="GJS85441.1"/>
    <property type="molecule type" value="Genomic_DNA"/>
</dbReference>
<proteinExistence type="predicted"/>
<dbReference type="Proteomes" id="UP001151760">
    <property type="component" value="Unassembled WGS sequence"/>
</dbReference>
<protein>
    <submittedName>
        <fullName evidence="1">Uncharacterized protein</fullName>
    </submittedName>
</protein>
<reference evidence="1" key="1">
    <citation type="journal article" date="2022" name="Int. J. Mol. Sci.">
        <title>Draft Genome of Tanacetum Coccineum: Genomic Comparison of Closely Related Tanacetum-Family Plants.</title>
        <authorList>
            <person name="Yamashiro T."/>
            <person name="Shiraishi A."/>
            <person name="Nakayama K."/>
            <person name="Satake H."/>
        </authorList>
    </citation>
    <scope>NUCLEOTIDE SEQUENCE</scope>
</reference>
<name>A0ABQ4Z864_9ASTR</name>
<evidence type="ECO:0000313" key="2">
    <source>
        <dbReference type="Proteomes" id="UP001151760"/>
    </source>
</evidence>
<evidence type="ECO:0000313" key="1">
    <source>
        <dbReference type="EMBL" id="GJS85441.1"/>
    </source>
</evidence>
<accession>A0ABQ4Z864</accession>
<organism evidence="1 2">
    <name type="scientific">Tanacetum coccineum</name>
    <dbReference type="NCBI Taxonomy" id="301880"/>
    <lineage>
        <taxon>Eukaryota</taxon>
        <taxon>Viridiplantae</taxon>
        <taxon>Streptophyta</taxon>
        <taxon>Embryophyta</taxon>
        <taxon>Tracheophyta</taxon>
        <taxon>Spermatophyta</taxon>
        <taxon>Magnoliopsida</taxon>
        <taxon>eudicotyledons</taxon>
        <taxon>Gunneridae</taxon>
        <taxon>Pentapetalae</taxon>
        <taxon>asterids</taxon>
        <taxon>campanulids</taxon>
        <taxon>Asterales</taxon>
        <taxon>Asteraceae</taxon>
        <taxon>Asteroideae</taxon>
        <taxon>Anthemideae</taxon>
        <taxon>Anthemidinae</taxon>
        <taxon>Tanacetum</taxon>
    </lineage>
</organism>
<gene>
    <name evidence="1" type="ORF">Tco_0751982</name>
</gene>